<accession>A0ABV1HR55</accession>
<dbReference type="InterPro" id="IPR000835">
    <property type="entry name" value="HTH_MarR-typ"/>
</dbReference>
<dbReference type="PROSITE" id="PS50995">
    <property type="entry name" value="HTH_MARR_2"/>
    <property type="match status" value="1"/>
</dbReference>
<dbReference type="SUPFAM" id="SSF46785">
    <property type="entry name" value="Winged helix' DNA-binding domain"/>
    <property type="match status" value="1"/>
</dbReference>
<dbReference type="PANTHER" id="PTHR42756">
    <property type="entry name" value="TRANSCRIPTIONAL REGULATOR, MARR"/>
    <property type="match status" value="1"/>
</dbReference>
<dbReference type="PANTHER" id="PTHR42756:SF1">
    <property type="entry name" value="TRANSCRIPTIONAL REPRESSOR OF EMRAB OPERON"/>
    <property type="match status" value="1"/>
</dbReference>
<evidence type="ECO:0000256" key="3">
    <source>
        <dbReference type="ARBA" id="ARBA00023163"/>
    </source>
</evidence>
<dbReference type="InterPro" id="IPR036388">
    <property type="entry name" value="WH-like_DNA-bd_sf"/>
</dbReference>
<dbReference type="RefSeq" id="WP_349230331.1">
    <property type="nucleotide sequence ID" value="NZ_JBBMFJ010000038.1"/>
</dbReference>
<proteinExistence type="predicted"/>
<evidence type="ECO:0000256" key="1">
    <source>
        <dbReference type="ARBA" id="ARBA00023015"/>
    </source>
</evidence>
<keyword evidence="3" id="KW-0804">Transcription</keyword>
<protein>
    <submittedName>
        <fullName evidence="5">MarR family transcriptional regulator</fullName>
    </submittedName>
</protein>
<reference evidence="5 6" key="1">
    <citation type="submission" date="2024-03" db="EMBL/GenBank/DDBJ databases">
        <title>Human intestinal bacterial collection.</title>
        <authorList>
            <person name="Pauvert C."/>
            <person name="Hitch T.C.A."/>
            <person name="Clavel T."/>
        </authorList>
    </citation>
    <scope>NUCLEOTIDE SEQUENCE [LARGE SCALE GENOMIC DNA]</scope>
    <source>
        <strain evidence="5 6">CLA-AP-H27</strain>
    </source>
</reference>
<dbReference type="Pfam" id="PF01047">
    <property type="entry name" value="MarR"/>
    <property type="match status" value="1"/>
</dbReference>
<evidence type="ECO:0000259" key="4">
    <source>
        <dbReference type="PROSITE" id="PS50995"/>
    </source>
</evidence>
<keyword evidence="6" id="KW-1185">Reference proteome</keyword>
<dbReference type="SMART" id="SM00347">
    <property type="entry name" value="HTH_MARR"/>
    <property type="match status" value="1"/>
</dbReference>
<feature type="domain" description="HTH marR-type" evidence="4">
    <location>
        <begin position="1"/>
        <end position="135"/>
    </location>
</feature>
<keyword evidence="2" id="KW-0238">DNA-binding</keyword>
<evidence type="ECO:0000256" key="2">
    <source>
        <dbReference type="ARBA" id="ARBA00023125"/>
    </source>
</evidence>
<name>A0ABV1HR55_9FIRM</name>
<keyword evidence="1" id="KW-0805">Transcription regulation</keyword>
<dbReference type="InterPro" id="IPR036390">
    <property type="entry name" value="WH_DNA-bd_sf"/>
</dbReference>
<sequence>METGKIINCISNRLRSRSQAVHMELGIGSAQGKLLNYILVESTIHPVYQKDLEREFGLRPSTITEMLNALEQKELILRVSDEWDGRYKKIVFTEKALAVKDRIRAEVEETESCLLQGISAEEQKEFMRIAGKMLCNLEQDSKKTGVSDNEYKRS</sequence>
<comment type="caution">
    <text evidence="5">The sequence shown here is derived from an EMBL/GenBank/DDBJ whole genome shotgun (WGS) entry which is preliminary data.</text>
</comment>
<organism evidence="5 6">
    <name type="scientific">Ventrimonas faecis</name>
    <dbReference type="NCBI Taxonomy" id="3133170"/>
    <lineage>
        <taxon>Bacteria</taxon>
        <taxon>Bacillati</taxon>
        <taxon>Bacillota</taxon>
        <taxon>Clostridia</taxon>
        <taxon>Lachnospirales</taxon>
        <taxon>Lachnospiraceae</taxon>
        <taxon>Ventrimonas</taxon>
    </lineage>
</organism>
<dbReference type="EMBL" id="JBBMFJ010000038">
    <property type="protein sequence ID" value="MEQ2564302.1"/>
    <property type="molecule type" value="Genomic_DNA"/>
</dbReference>
<dbReference type="Gene3D" id="1.10.10.10">
    <property type="entry name" value="Winged helix-like DNA-binding domain superfamily/Winged helix DNA-binding domain"/>
    <property type="match status" value="1"/>
</dbReference>
<evidence type="ECO:0000313" key="6">
    <source>
        <dbReference type="Proteomes" id="UP001437460"/>
    </source>
</evidence>
<dbReference type="PRINTS" id="PR00598">
    <property type="entry name" value="HTHMARR"/>
</dbReference>
<dbReference type="InterPro" id="IPR023187">
    <property type="entry name" value="Tscrpt_reg_MarR-type_CS"/>
</dbReference>
<dbReference type="Proteomes" id="UP001437460">
    <property type="component" value="Unassembled WGS sequence"/>
</dbReference>
<evidence type="ECO:0000313" key="5">
    <source>
        <dbReference type="EMBL" id="MEQ2564302.1"/>
    </source>
</evidence>
<dbReference type="PROSITE" id="PS01117">
    <property type="entry name" value="HTH_MARR_1"/>
    <property type="match status" value="1"/>
</dbReference>
<gene>
    <name evidence="5" type="ORF">WMO41_14205</name>
</gene>